<evidence type="ECO:0000313" key="5">
    <source>
        <dbReference type="Proteomes" id="UP000268014"/>
    </source>
</evidence>
<accession>A0A3P7V462</accession>
<proteinExistence type="predicted"/>
<evidence type="ECO:0000313" key="4">
    <source>
        <dbReference type="EMBL" id="VDO42321.1"/>
    </source>
</evidence>
<dbReference type="Proteomes" id="UP000268014">
    <property type="component" value="Unassembled WGS sequence"/>
</dbReference>
<feature type="domain" description="ShKT" evidence="3">
    <location>
        <begin position="584"/>
        <end position="618"/>
    </location>
</feature>
<sequence length="634" mass="69268">MLFLGTVITTVNSQGICSLAPTQALQIICSQINAWANSARSVAAVSPTAAQAPSAAGGGATASLLATSTTARNAYECMDIACLCGFFGGSGGSNCVLPNGQRLTRGLRKEYRVMTDAERQRYHTAMWTIKGNGDYDTLSRIHSSFQTSPGAHSGPAFLPWHREFIKRLEIALRRVDPSIALPYWDSTLESTIPNPAESCLFTNELMGRAGPDGSIRTGAFRGWLTVDQSRVFRRNLGATGRPFQEADIAAVQATGDFRQVLANTAPSQGCPNPAAWTALEYSHGNPHVFIGGDMFQPTTSTNDPIFWNHHSFVDLIWENWRQSRQGRSARETQYPPNNAACSSAAHYGRNTMQPFFPMTNIDGLSNQYTDNLYTYQPRPTCSGGNPQGCGSRFLFCDFSHGAPRCSAKIAVGGNCGGYFNNEDRCYRSICQNNRCVQNTQPPTTQPPIITTTPAGPTPETCFNEQQCCAPWANNGQCRANPSYMSQWCRASCGLCTPRTYDLRVECSNRHVMCATWAARGECTNNPSWMVENCRQACNRCGQTRQQICYGGSTNLRRPDMRLMSNISDPPSATTQPPSTGGGTCVNQHYCCIAWASRGYCSSSAAYMAQYCPPSCNQCRGSSPNPLWNSQSEHL</sequence>
<comment type="caution">
    <text evidence="2">Lacks conserved residue(s) required for the propagation of feature annotation.</text>
</comment>
<evidence type="ECO:0000256" key="1">
    <source>
        <dbReference type="ARBA" id="ARBA00022723"/>
    </source>
</evidence>
<dbReference type="Gene3D" id="1.10.1280.10">
    <property type="entry name" value="Di-copper center containing domain from catechol oxidase"/>
    <property type="match status" value="1"/>
</dbReference>
<dbReference type="PRINTS" id="PR00092">
    <property type="entry name" value="TYROSINASE"/>
</dbReference>
<feature type="disulfide bond" evidence="2">
    <location>
        <begin position="461"/>
        <end position="495"/>
    </location>
</feature>
<dbReference type="PANTHER" id="PTHR11474">
    <property type="entry name" value="TYROSINASE FAMILY MEMBER"/>
    <property type="match status" value="1"/>
</dbReference>
<evidence type="ECO:0000259" key="3">
    <source>
        <dbReference type="PROSITE" id="PS51670"/>
    </source>
</evidence>
<dbReference type="Pfam" id="PF00264">
    <property type="entry name" value="Tyrosinase"/>
    <property type="match status" value="1"/>
</dbReference>
<dbReference type="PANTHER" id="PTHR11474:SF21">
    <property type="entry name" value="SHKT DOMAIN-CONTAINING PROTEIN"/>
    <property type="match status" value="1"/>
</dbReference>
<feature type="disulfide bond" evidence="2">
    <location>
        <begin position="584"/>
        <end position="618"/>
    </location>
</feature>
<dbReference type="GO" id="GO:0016491">
    <property type="term" value="F:oxidoreductase activity"/>
    <property type="evidence" value="ECO:0007669"/>
    <property type="project" value="InterPro"/>
</dbReference>
<dbReference type="SMART" id="SM00254">
    <property type="entry name" value="ShKT"/>
    <property type="match status" value="3"/>
</dbReference>
<name>A0A3P7V462_HAEPC</name>
<reference evidence="4 5" key="1">
    <citation type="submission" date="2018-11" db="EMBL/GenBank/DDBJ databases">
        <authorList>
            <consortium name="Pathogen Informatics"/>
        </authorList>
    </citation>
    <scope>NUCLEOTIDE SEQUENCE [LARGE SCALE GENOMIC DNA]</scope>
    <source>
        <strain evidence="4 5">MHpl1</strain>
    </source>
</reference>
<evidence type="ECO:0000256" key="2">
    <source>
        <dbReference type="PROSITE-ProRule" id="PRU01005"/>
    </source>
</evidence>
<keyword evidence="5" id="KW-1185">Reference proteome</keyword>
<dbReference type="InterPro" id="IPR003582">
    <property type="entry name" value="ShKT_dom"/>
</dbReference>
<feature type="domain" description="ShKT" evidence="3">
    <location>
        <begin position="506"/>
        <end position="540"/>
    </location>
</feature>
<dbReference type="PROSITE" id="PS00498">
    <property type="entry name" value="TYROSINASE_2"/>
    <property type="match status" value="1"/>
</dbReference>
<protein>
    <recommendedName>
        <fullName evidence="3">ShKT domain-containing protein</fullName>
    </recommendedName>
</protein>
<gene>
    <name evidence="4" type="ORF">HPLM_LOCUS11239</name>
</gene>
<dbReference type="InterPro" id="IPR002227">
    <property type="entry name" value="Tyrosinase_Cu-bd"/>
</dbReference>
<dbReference type="Pfam" id="PF01549">
    <property type="entry name" value="ShK"/>
    <property type="match status" value="3"/>
</dbReference>
<keyword evidence="1" id="KW-0479">Metal-binding</keyword>
<dbReference type="PROSITE" id="PS51670">
    <property type="entry name" value="SHKT"/>
    <property type="match status" value="3"/>
</dbReference>
<dbReference type="EMBL" id="UZAF01017504">
    <property type="protein sequence ID" value="VDO42321.1"/>
    <property type="molecule type" value="Genomic_DNA"/>
</dbReference>
<organism evidence="4 5">
    <name type="scientific">Haemonchus placei</name>
    <name type="common">Barber's pole worm</name>
    <dbReference type="NCBI Taxonomy" id="6290"/>
    <lineage>
        <taxon>Eukaryota</taxon>
        <taxon>Metazoa</taxon>
        <taxon>Ecdysozoa</taxon>
        <taxon>Nematoda</taxon>
        <taxon>Chromadorea</taxon>
        <taxon>Rhabditida</taxon>
        <taxon>Rhabditina</taxon>
        <taxon>Rhabditomorpha</taxon>
        <taxon>Strongyloidea</taxon>
        <taxon>Trichostrongylidae</taxon>
        <taxon>Haemonchus</taxon>
    </lineage>
</organism>
<dbReference type="AlphaFoldDB" id="A0A3P7V462"/>
<dbReference type="GO" id="GO:0046872">
    <property type="term" value="F:metal ion binding"/>
    <property type="evidence" value="ECO:0007669"/>
    <property type="project" value="UniProtKB-KW"/>
</dbReference>
<dbReference type="OrthoDB" id="6132182at2759"/>
<keyword evidence="2" id="KW-1015">Disulfide bond</keyword>
<dbReference type="InterPro" id="IPR008922">
    <property type="entry name" value="Di-copper_centre_dom_sf"/>
</dbReference>
<feature type="domain" description="ShKT" evidence="3">
    <location>
        <begin position="461"/>
        <end position="495"/>
    </location>
</feature>
<feature type="disulfide bond" evidence="2">
    <location>
        <begin position="506"/>
        <end position="540"/>
    </location>
</feature>
<dbReference type="SUPFAM" id="SSF48056">
    <property type="entry name" value="Di-copper centre-containing domain"/>
    <property type="match status" value="1"/>
</dbReference>
<dbReference type="STRING" id="6290.A0A3P7V462"/>
<dbReference type="InterPro" id="IPR050316">
    <property type="entry name" value="Tyrosinase/Hemocyanin"/>
</dbReference>